<dbReference type="RefSeq" id="WP_020580593.1">
    <property type="nucleotide sequence ID" value="NZ_JOJP01000001.1"/>
</dbReference>
<comment type="caution">
    <text evidence="2">The sequence shown here is derived from an EMBL/GenBank/DDBJ whole genome shotgun (WGS) entry which is preliminary data.</text>
</comment>
<gene>
    <name evidence="2" type="ORF">GV64_08565</name>
</gene>
<keyword evidence="3" id="KW-1185">Reference proteome</keyword>
<organism evidence="2 3">
    <name type="scientific">Endozoicomonas elysicola</name>
    <dbReference type="NCBI Taxonomy" id="305900"/>
    <lineage>
        <taxon>Bacteria</taxon>
        <taxon>Pseudomonadati</taxon>
        <taxon>Pseudomonadota</taxon>
        <taxon>Gammaproteobacteria</taxon>
        <taxon>Oceanospirillales</taxon>
        <taxon>Endozoicomonadaceae</taxon>
        <taxon>Endozoicomonas</taxon>
    </lineage>
</organism>
<dbReference type="Proteomes" id="UP000027997">
    <property type="component" value="Unassembled WGS sequence"/>
</dbReference>
<dbReference type="STRING" id="305900.GV64_08565"/>
<keyword evidence="1" id="KW-0472">Membrane</keyword>
<protein>
    <submittedName>
        <fullName evidence="2">Uncharacterized protein</fullName>
    </submittedName>
</protein>
<keyword evidence="1" id="KW-0812">Transmembrane</keyword>
<evidence type="ECO:0000313" key="3">
    <source>
        <dbReference type="Proteomes" id="UP000027997"/>
    </source>
</evidence>
<name>A0A081K9G5_9GAMM</name>
<dbReference type="AlphaFoldDB" id="A0A081K9G5"/>
<feature type="transmembrane region" description="Helical" evidence="1">
    <location>
        <begin position="47"/>
        <end position="66"/>
    </location>
</feature>
<evidence type="ECO:0000256" key="1">
    <source>
        <dbReference type="SAM" id="Phobius"/>
    </source>
</evidence>
<sequence>MQLLLCDGFSSDSEGQISCSGESATITLEEVQAIPASNGLTKEQADALISATLMLLVIGFIFALILRQLR</sequence>
<reference evidence="2 3" key="1">
    <citation type="submission" date="2014-06" db="EMBL/GenBank/DDBJ databases">
        <title>Whole Genome Sequences of Three Symbiotic Endozoicomonas Bacteria.</title>
        <authorList>
            <person name="Neave M.J."/>
            <person name="Apprill A."/>
            <person name="Voolstra C.R."/>
        </authorList>
    </citation>
    <scope>NUCLEOTIDE SEQUENCE [LARGE SCALE GENOMIC DNA]</scope>
    <source>
        <strain evidence="2 3">DSM 22380</strain>
    </source>
</reference>
<accession>A0A081K9G5</accession>
<proteinExistence type="predicted"/>
<dbReference type="EMBL" id="JOJP01000001">
    <property type="protein sequence ID" value="KEI70791.1"/>
    <property type="molecule type" value="Genomic_DNA"/>
</dbReference>
<keyword evidence="1" id="KW-1133">Transmembrane helix</keyword>
<evidence type="ECO:0000313" key="2">
    <source>
        <dbReference type="EMBL" id="KEI70791.1"/>
    </source>
</evidence>